<evidence type="ECO:0000313" key="2">
    <source>
        <dbReference type="EMBL" id="MBB4924769.1"/>
    </source>
</evidence>
<keyword evidence="3" id="KW-1185">Reference proteome</keyword>
<dbReference type="AlphaFoldDB" id="A0A7W7R402"/>
<gene>
    <name evidence="1" type="ORF">FHR34_001329</name>
    <name evidence="2" type="ORF">FHR34_003762</name>
</gene>
<evidence type="ECO:0008006" key="4">
    <source>
        <dbReference type="Google" id="ProtNLM"/>
    </source>
</evidence>
<evidence type="ECO:0000313" key="3">
    <source>
        <dbReference type="Proteomes" id="UP000540506"/>
    </source>
</evidence>
<reference evidence="2 3" key="1">
    <citation type="submission" date="2020-08" db="EMBL/GenBank/DDBJ databases">
        <title>Sequencing the genomes of 1000 actinobacteria strains.</title>
        <authorList>
            <person name="Klenk H.-P."/>
        </authorList>
    </citation>
    <scope>NUCLEOTIDE SEQUENCE [LARGE SCALE GENOMIC DNA]</scope>
    <source>
        <strain evidence="2 3">DSM 41654</strain>
    </source>
</reference>
<protein>
    <recommendedName>
        <fullName evidence="4">TniQ protein</fullName>
    </recommendedName>
</protein>
<dbReference type="EMBL" id="JACHJV010000001">
    <property type="protein sequence ID" value="MBB4922336.1"/>
    <property type="molecule type" value="Genomic_DNA"/>
</dbReference>
<proteinExistence type="predicted"/>
<evidence type="ECO:0000313" key="1">
    <source>
        <dbReference type="EMBL" id="MBB4922336.1"/>
    </source>
</evidence>
<accession>A0A7W7R402</accession>
<dbReference type="Proteomes" id="UP000540506">
    <property type="component" value="Unassembled WGS sequence"/>
</dbReference>
<dbReference type="EMBL" id="JACHJV010000001">
    <property type="protein sequence ID" value="MBB4924769.1"/>
    <property type="molecule type" value="Genomic_DNA"/>
</dbReference>
<dbReference type="RefSeq" id="WP_184934527.1">
    <property type="nucleotide sequence ID" value="NZ_JACHJV010000001.1"/>
</dbReference>
<organism evidence="2 3">
    <name type="scientific">Kitasatospora kifunensis</name>
    <name type="common">Streptomyces kifunensis</name>
    <dbReference type="NCBI Taxonomy" id="58351"/>
    <lineage>
        <taxon>Bacteria</taxon>
        <taxon>Bacillati</taxon>
        <taxon>Actinomycetota</taxon>
        <taxon>Actinomycetes</taxon>
        <taxon>Kitasatosporales</taxon>
        <taxon>Streptomycetaceae</taxon>
        <taxon>Kitasatospora</taxon>
    </lineage>
</organism>
<sequence>MRMQRWQQEARQLPVTVKPFFGETVLSLTRRLSEANGLPETAVLRAAGEWGPGGTGLHIFDRDAKPNQLALERLATMSGIPVTRLNIVLPGIHEARDLRLPTDYPALRWFRPWPPSQPACRQCALRYQAPGLLARQFDSTMMCHRHQRWIRWQQVDVSSDPAVSDAHRRYLRLMSSKRADRQWLHGQFKVASEIVQTWVIGKRWHPDLAERWQDRIRRLRLAWHDHPVICFPETVTLAETITDLDIRRELALVPDWKLPAFFATVAQKTGANKAELSYNQRYFRQWVDKHRHRFSADRHECLVRRLAKSNTPPPESGHFK</sequence>
<name>A0A7W7R402_KITKI</name>
<comment type="caution">
    <text evidence="2">The sequence shown here is derived from an EMBL/GenBank/DDBJ whole genome shotgun (WGS) entry which is preliminary data.</text>
</comment>